<keyword evidence="2" id="KW-0521">NADP</keyword>
<evidence type="ECO:0000259" key="3">
    <source>
        <dbReference type="Pfam" id="PF03807"/>
    </source>
</evidence>
<keyword evidence="6" id="KW-1185">Reference proteome</keyword>
<evidence type="ECO:0000256" key="2">
    <source>
        <dbReference type="HAMAP-Rule" id="MF_01925"/>
    </source>
</evidence>
<dbReference type="InterPro" id="IPR029036">
    <property type="entry name" value="P5CR_dimer"/>
</dbReference>
<keyword evidence="2" id="KW-0641">Proline biosynthesis</keyword>
<comment type="caution">
    <text evidence="5">The sequence shown here is derived from an EMBL/GenBank/DDBJ whole genome shotgun (WGS) entry which is preliminary data.</text>
</comment>
<comment type="catalytic activity">
    <reaction evidence="2">
        <text>L-proline + NADP(+) = (S)-1-pyrroline-5-carboxylate + NADPH + 2 H(+)</text>
        <dbReference type="Rhea" id="RHEA:14109"/>
        <dbReference type="ChEBI" id="CHEBI:15378"/>
        <dbReference type="ChEBI" id="CHEBI:17388"/>
        <dbReference type="ChEBI" id="CHEBI:57783"/>
        <dbReference type="ChEBI" id="CHEBI:58349"/>
        <dbReference type="ChEBI" id="CHEBI:60039"/>
        <dbReference type="EC" id="1.5.1.2"/>
    </reaction>
</comment>
<dbReference type="Pfam" id="PF14748">
    <property type="entry name" value="P5CR_dimer"/>
    <property type="match status" value="1"/>
</dbReference>
<dbReference type="InterPro" id="IPR028939">
    <property type="entry name" value="P5C_Rdtase_cat_N"/>
</dbReference>
<evidence type="ECO:0000313" key="5">
    <source>
        <dbReference type="EMBL" id="MFC4618057.1"/>
    </source>
</evidence>
<protein>
    <recommendedName>
        <fullName evidence="2">Pyrroline-5-carboxylate reductase</fullName>
        <shortName evidence="2">P5C reductase</shortName>
        <shortName evidence="2">P5CR</shortName>
        <ecNumber evidence="2">1.5.1.2</ecNumber>
    </recommendedName>
    <alternativeName>
        <fullName evidence="2">PCA reductase</fullName>
    </alternativeName>
</protein>
<evidence type="ECO:0000259" key="4">
    <source>
        <dbReference type="Pfam" id="PF14748"/>
    </source>
</evidence>
<reference evidence="6" key="1">
    <citation type="journal article" date="2019" name="Int. J. Syst. Evol. Microbiol.">
        <title>The Global Catalogue of Microorganisms (GCM) 10K type strain sequencing project: providing services to taxonomists for standard genome sequencing and annotation.</title>
        <authorList>
            <consortium name="The Broad Institute Genomics Platform"/>
            <consortium name="The Broad Institute Genome Sequencing Center for Infectious Disease"/>
            <person name="Wu L."/>
            <person name="Ma J."/>
        </authorList>
    </citation>
    <scope>NUCLEOTIDE SEQUENCE [LARGE SCALE GENOMIC DNA]</scope>
    <source>
        <strain evidence="6">CGMCC 1.16306</strain>
    </source>
</reference>
<feature type="domain" description="Pyrroline-5-carboxylate reductase dimerisation" evidence="4">
    <location>
        <begin position="162"/>
        <end position="259"/>
    </location>
</feature>
<sequence length="276" mass="30098">MKIGIVGTGNMGSILIHALIEGKAVREADLLATNRTISKAKELNTIYPAMTVLEDIHRLAADSNVLFICVKPLEIEPLLRNIKSDLSADQLLITITSPVSVRQLESKVPCKVARVIPSITNRALDGATLITFGDRCGEREKTTVMALAKKISTPIVIDETITRVASDLSSCGPAFIGYILERMIGAAVSETDISRGQATELATAMMIGMGKLLEKNIFSLETLRKKVQVKGGVTGVGLEVLEAEIGDVFHHLFQKTQEKFLEDHREVDRQFADNKS</sequence>
<keyword evidence="2" id="KW-0963">Cytoplasm</keyword>
<dbReference type="Proteomes" id="UP001596022">
    <property type="component" value="Unassembled WGS sequence"/>
</dbReference>
<comment type="subcellular location">
    <subcellularLocation>
        <location evidence="2">Cytoplasm</location>
    </subcellularLocation>
</comment>
<dbReference type="Pfam" id="PF03807">
    <property type="entry name" value="F420_oxidored"/>
    <property type="match status" value="1"/>
</dbReference>
<dbReference type="SUPFAM" id="SSF51735">
    <property type="entry name" value="NAD(P)-binding Rossmann-fold domains"/>
    <property type="match status" value="1"/>
</dbReference>
<dbReference type="SUPFAM" id="SSF48179">
    <property type="entry name" value="6-phosphogluconate dehydrogenase C-terminal domain-like"/>
    <property type="match status" value="1"/>
</dbReference>
<keyword evidence="2" id="KW-0560">Oxidoreductase</keyword>
<dbReference type="RefSeq" id="WP_376845062.1">
    <property type="nucleotide sequence ID" value="NZ_JBHSFW010000001.1"/>
</dbReference>
<dbReference type="EC" id="1.5.1.2" evidence="2"/>
<dbReference type="EMBL" id="JBHSFW010000001">
    <property type="protein sequence ID" value="MFC4618057.1"/>
    <property type="molecule type" value="Genomic_DNA"/>
</dbReference>
<name>A0ABV9GLL7_9BACL</name>
<keyword evidence="2" id="KW-0028">Amino-acid biosynthesis</keyword>
<dbReference type="InterPro" id="IPR008927">
    <property type="entry name" value="6-PGluconate_DH-like_C_sf"/>
</dbReference>
<feature type="domain" description="Pyrroline-5-carboxylate reductase catalytic N-terminal" evidence="3">
    <location>
        <begin position="2"/>
        <end position="97"/>
    </location>
</feature>
<proteinExistence type="inferred from homology"/>
<evidence type="ECO:0000313" key="6">
    <source>
        <dbReference type="Proteomes" id="UP001596022"/>
    </source>
</evidence>
<comment type="catalytic activity">
    <reaction evidence="2">
        <text>L-proline + NAD(+) = (S)-1-pyrroline-5-carboxylate + NADH + 2 H(+)</text>
        <dbReference type="Rhea" id="RHEA:14105"/>
        <dbReference type="ChEBI" id="CHEBI:15378"/>
        <dbReference type="ChEBI" id="CHEBI:17388"/>
        <dbReference type="ChEBI" id="CHEBI:57540"/>
        <dbReference type="ChEBI" id="CHEBI:57945"/>
        <dbReference type="ChEBI" id="CHEBI:60039"/>
        <dbReference type="EC" id="1.5.1.2"/>
    </reaction>
</comment>
<gene>
    <name evidence="5" type="primary">comER</name>
    <name evidence="2" type="synonym">proC</name>
    <name evidence="5" type="ORF">ACFO4N_04855</name>
</gene>
<dbReference type="Gene3D" id="1.10.3730.10">
    <property type="entry name" value="ProC C-terminal domain-like"/>
    <property type="match status" value="1"/>
</dbReference>
<comment type="pathway">
    <text evidence="2">Amino-acid biosynthesis; L-proline biosynthesis; L-proline from L-glutamate 5-semialdehyde: step 1/1.</text>
</comment>
<dbReference type="Gene3D" id="3.40.50.720">
    <property type="entry name" value="NAD(P)-binding Rossmann-like Domain"/>
    <property type="match status" value="1"/>
</dbReference>
<dbReference type="PIRSF" id="PIRSF000193">
    <property type="entry name" value="Pyrrol-5-carb_rd"/>
    <property type="match status" value="1"/>
</dbReference>
<dbReference type="HAMAP" id="MF_01925">
    <property type="entry name" value="P5C_reductase"/>
    <property type="match status" value="1"/>
</dbReference>
<accession>A0ABV9GLL7</accession>
<evidence type="ECO:0000256" key="1">
    <source>
        <dbReference type="ARBA" id="ARBA00005525"/>
    </source>
</evidence>
<dbReference type="NCBIfam" id="NF005814">
    <property type="entry name" value="PRK07680.1"/>
    <property type="match status" value="1"/>
</dbReference>
<comment type="similarity">
    <text evidence="1 2">Belongs to the pyrroline-5-carboxylate reductase family.</text>
</comment>
<dbReference type="PANTHER" id="PTHR11645:SF51">
    <property type="entry name" value="COME OPERON PROTEIN 4"/>
    <property type="match status" value="1"/>
</dbReference>
<dbReference type="InterPro" id="IPR000304">
    <property type="entry name" value="Pyrroline-COOH_reductase"/>
</dbReference>
<dbReference type="PANTHER" id="PTHR11645">
    <property type="entry name" value="PYRROLINE-5-CARBOXYLATE REDUCTASE"/>
    <property type="match status" value="1"/>
</dbReference>
<comment type="function">
    <text evidence="2">Catalyzes the reduction of 1-pyrroline-5-carboxylate (PCA) to L-proline.</text>
</comment>
<dbReference type="InterPro" id="IPR036291">
    <property type="entry name" value="NAD(P)-bd_dom_sf"/>
</dbReference>
<organism evidence="5 6">
    <name type="scientific">Camelliibacillus cellulosilyticus</name>
    <dbReference type="NCBI Taxonomy" id="2174486"/>
    <lineage>
        <taxon>Bacteria</taxon>
        <taxon>Bacillati</taxon>
        <taxon>Bacillota</taxon>
        <taxon>Bacilli</taxon>
        <taxon>Bacillales</taxon>
        <taxon>Sporolactobacillaceae</taxon>
        <taxon>Camelliibacillus</taxon>
    </lineage>
</organism>